<evidence type="ECO:0000313" key="9">
    <source>
        <dbReference type="EMBL" id="GMJ07433.1"/>
    </source>
</evidence>
<feature type="domain" description="OVATE" evidence="8">
    <location>
        <begin position="188"/>
        <end position="247"/>
    </location>
</feature>
<evidence type="ECO:0000259" key="8">
    <source>
        <dbReference type="PROSITE" id="PS51754"/>
    </source>
</evidence>
<keyword evidence="10" id="KW-1185">Reference proteome</keyword>
<evidence type="ECO:0000256" key="4">
    <source>
        <dbReference type="ARBA" id="ARBA00023163"/>
    </source>
</evidence>
<protein>
    <recommendedName>
        <fullName evidence="6">Transcription repressor</fullName>
    </recommendedName>
    <alternativeName>
        <fullName evidence="6">Ovate family protein</fullName>
    </alternativeName>
</protein>
<feature type="region of interest" description="Disordered" evidence="7">
    <location>
        <begin position="43"/>
        <end position="82"/>
    </location>
</feature>
<evidence type="ECO:0000256" key="6">
    <source>
        <dbReference type="RuleBase" id="RU367028"/>
    </source>
</evidence>
<evidence type="ECO:0000256" key="5">
    <source>
        <dbReference type="ARBA" id="ARBA00023242"/>
    </source>
</evidence>
<sequence>MENRFKIRISRIFRSSFSSCRTRNVSDVVEKAVFSPENHKFQLIEPSSTSSPPPKDCKSRCPRETLPRRKVPGADFNGRKCPPASPTTPLNLFSDCKDFSFYQKKEELSQKQEETTEKGFTSSSHESVSYGGRRSGWRWFSSEDETETLIFSSRTLSSSDSLSESLRQLHDNRRRAKSRNEVKDIFAVVKTSDDPYNDFRASMVEMIVEREIFEAKELEQLLQCFLWLNSDHHHGIIVQVFTDICKKLFSNWS</sequence>
<keyword evidence="5 6" id="KW-0539">Nucleus</keyword>
<accession>A0A9W7MJW8</accession>
<comment type="subcellular location">
    <subcellularLocation>
        <location evidence="1 6">Nucleus</location>
    </subcellularLocation>
</comment>
<evidence type="ECO:0000256" key="3">
    <source>
        <dbReference type="ARBA" id="ARBA00023015"/>
    </source>
</evidence>
<feature type="compositionally biased region" description="Basic and acidic residues" evidence="7">
    <location>
        <begin position="107"/>
        <end position="117"/>
    </location>
</feature>
<dbReference type="Proteomes" id="UP001165190">
    <property type="component" value="Unassembled WGS sequence"/>
</dbReference>
<dbReference type="NCBIfam" id="TIGR01568">
    <property type="entry name" value="A_thal_3678"/>
    <property type="match status" value="1"/>
</dbReference>
<keyword evidence="3 6" id="KW-0805">Transcription regulation</keyword>
<evidence type="ECO:0000256" key="1">
    <source>
        <dbReference type="ARBA" id="ARBA00004123"/>
    </source>
</evidence>
<gene>
    <name evidence="9" type="ORF">HRI_004412600</name>
</gene>
<dbReference type="GO" id="GO:0005634">
    <property type="term" value="C:nucleus"/>
    <property type="evidence" value="ECO:0007669"/>
    <property type="project" value="UniProtKB-SubCell"/>
</dbReference>
<organism evidence="9 10">
    <name type="scientific">Hibiscus trionum</name>
    <name type="common">Flower of an hour</name>
    <dbReference type="NCBI Taxonomy" id="183268"/>
    <lineage>
        <taxon>Eukaryota</taxon>
        <taxon>Viridiplantae</taxon>
        <taxon>Streptophyta</taxon>
        <taxon>Embryophyta</taxon>
        <taxon>Tracheophyta</taxon>
        <taxon>Spermatophyta</taxon>
        <taxon>Magnoliopsida</taxon>
        <taxon>eudicotyledons</taxon>
        <taxon>Gunneridae</taxon>
        <taxon>Pentapetalae</taxon>
        <taxon>rosids</taxon>
        <taxon>malvids</taxon>
        <taxon>Malvales</taxon>
        <taxon>Malvaceae</taxon>
        <taxon>Malvoideae</taxon>
        <taxon>Hibiscus</taxon>
    </lineage>
</organism>
<name>A0A9W7MJW8_HIBTR</name>
<evidence type="ECO:0000313" key="10">
    <source>
        <dbReference type="Proteomes" id="UP001165190"/>
    </source>
</evidence>
<dbReference type="PANTHER" id="PTHR33057">
    <property type="entry name" value="TRANSCRIPTION REPRESSOR OFP7-RELATED"/>
    <property type="match status" value="1"/>
</dbReference>
<dbReference type="PROSITE" id="PS51754">
    <property type="entry name" value="OVATE"/>
    <property type="match status" value="1"/>
</dbReference>
<keyword evidence="4 6" id="KW-0804">Transcription</keyword>
<feature type="compositionally biased region" description="Basic and acidic residues" evidence="7">
    <location>
        <begin position="55"/>
        <end position="67"/>
    </location>
</feature>
<comment type="caution">
    <text evidence="9">The sequence shown here is derived from an EMBL/GenBank/DDBJ whole genome shotgun (WGS) entry which is preliminary data.</text>
</comment>
<reference evidence="9" key="1">
    <citation type="submission" date="2023-05" db="EMBL/GenBank/DDBJ databases">
        <title>Genome and transcriptome analyses reveal genes involved in the formation of fine ridges on petal epidermal cells in Hibiscus trionum.</title>
        <authorList>
            <person name="Koshimizu S."/>
            <person name="Masuda S."/>
            <person name="Ishii T."/>
            <person name="Shirasu K."/>
            <person name="Hoshino A."/>
            <person name="Arita M."/>
        </authorList>
    </citation>
    <scope>NUCLEOTIDE SEQUENCE</scope>
    <source>
        <strain evidence="9">Hamamatsu line</strain>
    </source>
</reference>
<proteinExistence type="predicted"/>
<keyword evidence="2 6" id="KW-0678">Repressor</keyword>
<dbReference type="PANTHER" id="PTHR33057:SF224">
    <property type="entry name" value="TRANSCRIPTION REPRESSOR"/>
    <property type="match status" value="1"/>
</dbReference>
<dbReference type="Pfam" id="PF04844">
    <property type="entry name" value="Ovate"/>
    <property type="match status" value="1"/>
</dbReference>
<dbReference type="OrthoDB" id="1928390at2759"/>
<dbReference type="AlphaFoldDB" id="A0A9W7MJW8"/>
<evidence type="ECO:0000256" key="2">
    <source>
        <dbReference type="ARBA" id="ARBA00022491"/>
    </source>
</evidence>
<dbReference type="InterPro" id="IPR006458">
    <property type="entry name" value="Ovate_C"/>
</dbReference>
<comment type="function">
    <text evidence="6">Transcriptional repressor that regulates multiple aspects of plant growth and development.</text>
</comment>
<feature type="region of interest" description="Disordered" evidence="7">
    <location>
        <begin position="107"/>
        <end position="133"/>
    </location>
</feature>
<dbReference type="EMBL" id="BSYR01000048">
    <property type="protein sequence ID" value="GMJ07433.1"/>
    <property type="molecule type" value="Genomic_DNA"/>
</dbReference>
<dbReference type="GO" id="GO:0045892">
    <property type="term" value="P:negative regulation of DNA-templated transcription"/>
    <property type="evidence" value="ECO:0007669"/>
    <property type="project" value="UniProtKB-UniRule"/>
</dbReference>
<dbReference type="InterPro" id="IPR038933">
    <property type="entry name" value="Ovate"/>
</dbReference>
<evidence type="ECO:0000256" key="7">
    <source>
        <dbReference type="SAM" id="MobiDB-lite"/>
    </source>
</evidence>